<evidence type="ECO:0000313" key="2">
    <source>
        <dbReference type="EMBL" id="CAD6239519.1"/>
    </source>
</evidence>
<evidence type="ECO:0000256" key="1">
    <source>
        <dbReference type="SAM" id="MobiDB-lite"/>
    </source>
</evidence>
<gene>
    <name evidence="2" type="ORF">NCGR_LOCUS26434</name>
</gene>
<comment type="caution">
    <text evidence="2">The sequence shown here is derived from an EMBL/GenBank/DDBJ whole genome shotgun (WGS) entry which is preliminary data.</text>
</comment>
<keyword evidence="3" id="KW-1185">Reference proteome</keyword>
<reference evidence="2" key="1">
    <citation type="submission" date="2020-10" db="EMBL/GenBank/DDBJ databases">
        <authorList>
            <person name="Han B."/>
            <person name="Lu T."/>
            <person name="Zhao Q."/>
            <person name="Huang X."/>
            <person name="Zhao Y."/>
        </authorList>
    </citation>
    <scope>NUCLEOTIDE SEQUENCE</scope>
</reference>
<dbReference type="AlphaFoldDB" id="A0A811PI48"/>
<organism evidence="2 3">
    <name type="scientific">Miscanthus lutarioriparius</name>
    <dbReference type="NCBI Taxonomy" id="422564"/>
    <lineage>
        <taxon>Eukaryota</taxon>
        <taxon>Viridiplantae</taxon>
        <taxon>Streptophyta</taxon>
        <taxon>Embryophyta</taxon>
        <taxon>Tracheophyta</taxon>
        <taxon>Spermatophyta</taxon>
        <taxon>Magnoliopsida</taxon>
        <taxon>Liliopsida</taxon>
        <taxon>Poales</taxon>
        <taxon>Poaceae</taxon>
        <taxon>PACMAD clade</taxon>
        <taxon>Panicoideae</taxon>
        <taxon>Andropogonodae</taxon>
        <taxon>Andropogoneae</taxon>
        <taxon>Saccharinae</taxon>
        <taxon>Miscanthus</taxon>
    </lineage>
</organism>
<dbReference type="Proteomes" id="UP000604825">
    <property type="component" value="Unassembled WGS sequence"/>
</dbReference>
<accession>A0A811PI48</accession>
<name>A0A811PI48_9POAL</name>
<feature type="region of interest" description="Disordered" evidence="1">
    <location>
        <begin position="55"/>
        <end position="85"/>
    </location>
</feature>
<dbReference type="EMBL" id="CAJGYO010000006">
    <property type="protein sequence ID" value="CAD6239519.1"/>
    <property type="molecule type" value="Genomic_DNA"/>
</dbReference>
<evidence type="ECO:0000313" key="3">
    <source>
        <dbReference type="Proteomes" id="UP000604825"/>
    </source>
</evidence>
<proteinExistence type="predicted"/>
<protein>
    <submittedName>
        <fullName evidence="2">Uncharacterized protein</fullName>
    </submittedName>
</protein>
<sequence length="85" mass="9729">MYTAKAYLSSMLIPPIEKTVDAIEKTDFSSSSILVRKGRRQAGYLYLGGCKWRQSPPWRQTQQPGASADRALQGQGLRRRRMRQQ</sequence>